<dbReference type="InterPro" id="IPR002912">
    <property type="entry name" value="ACT_dom"/>
</dbReference>
<comment type="similarity">
    <text evidence="3 9">Belongs to the D-isomer specific 2-hydroxyacid dehydrogenase family.</text>
</comment>
<reference evidence="11 12" key="1">
    <citation type="journal article" date="2013" name="Int. J. Syst. Evol. Microbiol.">
        <title>Tumebacillus flagellatus sp. nov., an alpha-amylase/pullulanase-producing bacterium isolated from cassava wastewater.</title>
        <authorList>
            <person name="Wang Q."/>
            <person name="Xie N."/>
            <person name="Qin Y."/>
            <person name="Shen N."/>
            <person name="Zhu J."/>
            <person name="Mi H."/>
            <person name="Huang R."/>
        </authorList>
    </citation>
    <scope>NUCLEOTIDE SEQUENCE [LARGE SCALE GENOMIC DNA]</scope>
    <source>
        <strain evidence="11 12">GST4</strain>
    </source>
</reference>
<dbReference type="AlphaFoldDB" id="A0A074LUT7"/>
<dbReference type="FunFam" id="3.30.1330.90:FF:000003">
    <property type="entry name" value="D-3-phosphoglycerate dehydrogenase"/>
    <property type="match status" value="1"/>
</dbReference>
<comment type="caution">
    <text evidence="11">The sequence shown here is derived from an EMBL/GenBank/DDBJ whole genome shotgun (WGS) entry which is preliminary data.</text>
</comment>
<comment type="catalytic activity">
    <reaction evidence="7">
        <text>(R)-2-hydroxyglutarate + NAD(+) = 2-oxoglutarate + NADH + H(+)</text>
        <dbReference type="Rhea" id="RHEA:49612"/>
        <dbReference type="ChEBI" id="CHEBI:15378"/>
        <dbReference type="ChEBI" id="CHEBI:15801"/>
        <dbReference type="ChEBI" id="CHEBI:16810"/>
        <dbReference type="ChEBI" id="CHEBI:57540"/>
        <dbReference type="ChEBI" id="CHEBI:57945"/>
        <dbReference type="EC" id="1.1.1.399"/>
    </reaction>
</comment>
<dbReference type="RefSeq" id="WP_038084955.1">
    <property type="nucleotide sequence ID" value="NZ_JMIR01000004.1"/>
</dbReference>
<dbReference type="Pfam" id="PF02826">
    <property type="entry name" value="2-Hacid_dh_C"/>
    <property type="match status" value="1"/>
</dbReference>
<evidence type="ECO:0000256" key="8">
    <source>
        <dbReference type="ARBA" id="ARBA00048731"/>
    </source>
</evidence>
<dbReference type="InterPro" id="IPR029009">
    <property type="entry name" value="ASB_dom_sf"/>
</dbReference>
<dbReference type="Pfam" id="PF19304">
    <property type="entry name" value="PGDH_inter"/>
    <property type="match status" value="1"/>
</dbReference>
<keyword evidence="12" id="KW-1185">Reference proteome</keyword>
<dbReference type="InterPro" id="IPR045865">
    <property type="entry name" value="ACT-like_dom_sf"/>
</dbReference>
<dbReference type="PANTHER" id="PTHR42938">
    <property type="entry name" value="FORMATE DEHYDROGENASE 1"/>
    <property type="match status" value="1"/>
</dbReference>
<dbReference type="InterPro" id="IPR029753">
    <property type="entry name" value="D-isomer_DH_CS"/>
</dbReference>
<evidence type="ECO:0000259" key="10">
    <source>
        <dbReference type="PROSITE" id="PS51671"/>
    </source>
</evidence>
<evidence type="ECO:0000256" key="5">
    <source>
        <dbReference type="ARBA" id="ARBA00023002"/>
    </source>
</evidence>
<dbReference type="eggNOG" id="COG0111">
    <property type="taxonomic scope" value="Bacteria"/>
</dbReference>
<feature type="domain" description="ACT" evidence="10">
    <location>
        <begin position="457"/>
        <end position="528"/>
    </location>
</feature>
<evidence type="ECO:0000256" key="3">
    <source>
        <dbReference type="ARBA" id="ARBA00005854"/>
    </source>
</evidence>
<protein>
    <recommendedName>
        <fullName evidence="4 9">D-3-phosphoglycerate dehydrogenase</fullName>
        <ecNumber evidence="9">1.1.1.95</ecNumber>
    </recommendedName>
</protein>
<dbReference type="SUPFAM" id="SSF52283">
    <property type="entry name" value="Formate/glycerate dehydrogenase catalytic domain-like"/>
    <property type="match status" value="1"/>
</dbReference>
<proteinExistence type="inferred from homology"/>
<dbReference type="GO" id="GO:0004617">
    <property type="term" value="F:phosphoglycerate dehydrogenase activity"/>
    <property type="evidence" value="ECO:0007669"/>
    <property type="project" value="UniProtKB-UniRule"/>
</dbReference>
<dbReference type="STRING" id="1157490.EL26_04585"/>
<evidence type="ECO:0000256" key="1">
    <source>
        <dbReference type="ARBA" id="ARBA00003800"/>
    </source>
</evidence>
<dbReference type="PROSITE" id="PS00065">
    <property type="entry name" value="D_2_HYDROXYACID_DH_1"/>
    <property type="match status" value="1"/>
</dbReference>
<dbReference type="OrthoDB" id="9805416at2"/>
<dbReference type="Pfam" id="PF01842">
    <property type="entry name" value="ACT"/>
    <property type="match status" value="1"/>
</dbReference>
<dbReference type="Pfam" id="PF00389">
    <property type="entry name" value="2-Hacid_dh"/>
    <property type="match status" value="1"/>
</dbReference>
<dbReference type="FunFam" id="3.40.50.720:FF:000021">
    <property type="entry name" value="D-3-phosphoglycerate dehydrogenase"/>
    <property type="match status" value="1"/>
</dbReference>
<keyword evidence="9" id="KW-0718">Serine biosynthesis</keyword>
<keyword evidence="6 9" id="KW-0520">NAD</keyword>
<dbReference type="InterPro" id="IPR006140">
    <property type="entry name" value="D-isomer_DH_NAD-bd"/>
</dbReference>
<dbReference type="Proteomes" id="UP000027931">
    <property type="component" value="Unassembled WGS sequence"/>
</dbReference>
<dbReference type="SUPFAM" id="SSF51735">
    <property type="entry name" value="NAD(P)-binding Rossmann-fold domains"/>
    <property type="match status" value="1"/>
</dbReference>
<comment type="catalytic activity">
    <reaction evidence="8 9">
        <text>(2R)-3-phosphoglycerate + NAD(+) = 3-phosphooxypyruvate + NADH + H(+)</text>
        <dbReference type="Rhea" id="RHEA:12641"/>
        <dbReference type="ChEBI" id="CHEBI:15378"/>
        <dbReference type="ChEBI" id="CHEBI:18110"/>
        <dbReference type="ChEBI" id="CHEBI:57540"/>
        <dbReference type="ChEBI" id="CHEBI:57945"/>
        <dbReference type="ChEBI" id="CHEBI:58272"/>
        <dbReference type="EC" id="1.1.1.95"/>
    </reaction>
</comment>
<dbReference type="InterPro" id="IPR045626">
    <property type="entry name" value="PGDH_ASB_dom"/>
</dbReference>
<sequence>MSKFRVLVSDPISEQGLQALIDSPLVDLDLKTDLTPAELREIIGDYDALLVRSQTKVTAELLEAGKNLRAIGRAGVGVDNIDVPAATRHGVVVINAPDGNTISTCEHTFAMMMAMARKIPQAHMKLKNGTWDRKSFVGVELNHKTLGVLGFGRIGSEVAKRAKAFGMDVLAYDPFLTRERAESLGVRMSTVDEIVEGSDFITVHTPLTKDTKHLLSRDQFARMRDGVRILNCARGGIIDEKALAEALENGKVAAAALDVFEEEPPVGNPLIEMDTVVVTPHLGASTEEAQINVAIDVAKELLNILQGLPFRNAVNLPSLSNDTLRTLEPYLTLAEKLGTLAANLAVDSVRKIEIGIYGSLSEQQTEPLTRSFLKGMLSYYHGDEVNYVNAPFLAEQSQIQLKETKASRHDTYTELLKVTVVTENTTITVAGTHKASLGSRIVQIGEFKVDLEPQGTLLLAENRDQPGMIGKVGTILGVNGVNIDSMKVGKLENGIALMVLAVDRAPDEETRRSIEALEGIFSVRDVTL</sequence>
<comment type="function">
    <text evidence="1">Catalyzes the reversible oxidation of 3-phospho-D-glycerate to 3-phosphonooxypyruvate, the first step of the phosphorylated L-serine biosynthesis pathway. Also catalyzes the reversible oxidation of 2-hydroxyglutarate to 2-oxoglutarate.</text>
</comment>
<evidence type="ECO:0000256" key="7">
    <source>
        <dbReference type="ARBA" id="ARBA00048126"/>
    </source>
</evidence>
<dbReference type="UniPathway" id="UPA00135">
    <property type="reaction ID" value="UER00196"/>
</dbReference>
<name>A0A074LUT7_9BACL</name>
<dbReference type="CDD" id="cd04902">
    <property type="entry name" value="ACT_3PGDH-xct"/>
    <property type="match status" value="1"/>
</dbReference>
<dbReference type="InterPro" id="IPR006139">
    <property type="entry name" value="D-isomer_2_OHA_DH_cat_dom"/>
</dbReference>
<dbReference type="PROSITE" id="PS00670">
    <property type="entry name" value="D_2_HYDROXYACID_DH_2"/>
    <property type="match status" value="1"/>
</dbReference>
<evidence type="ECO:0000256" key="4">
    <source>
        <dbReference type="ARBA" id="ARBA00021582"/>
    </source>
</evidence>
<dbReference type="PANTHER" id="PTHR42938:SF47">
    <property type="entry name" value="HYDROXYPYRUVATE REDUCTASE"/>
    <property type="match status" value="1"/>
</dbReference>
<dbReference type="PROSITE" id="PS00671">
    <property type="entry name" value="D_2_HYDROXYACID_DH_3"/>
    <property type="match status" value="1"/>
</dbReference>
<dbReference type="Gene3D" id="3.30.1330.90">
    <property type="entry name" value="D-3-phosphoglycerate dehydrogenase, domain 3"/>
    <property type="match status" value="1"/>
</dbReference>
<keyword evidence="9" id="KW-0028">Amino-acid biosynthesis</keyword>
<evidence type="ECO:0000313" key="12">
    <source>
        <dbReference type="Proteomes" id="UP000027931"/>
    </source>
</evidence>
<evidence type="ECO:0000256" key="2">
    <source>
        <dbReference type="ARBA" id="ARBA00005216"/>
    </source>
</evidence>
<organism evidence="11 12">
    <name type="scientific">Tumebacillus flagellatus</name>
    <dbReference type="NCBI Taxonomy" id="1157490"/>
    <lineage>
        <taxon>Bacteria</taxon>
        <taxon>Bacillati</taxon>
        <taxon>Bacillota</taxon>
        <taxon>Bacilli</taxon>
        <taxon>Bacillales</taxon>
        <taxon>Alicyclobacillaceae</taxon>
        <taxon>Tumebacillus</taxon>
    </lineage>
</organism>
<dbReference type="PROSITE" id="PS51671">
    <property type="entry name" value="ACT"/>
    <property type="match status" value="1"/>
</dbReference>
<dbReference type="InterPro" id="IPR036291">
    <property type="entry name" value="NAD(P)-bd_dom_sf"/>
</dbReference>
<evidence type="ECO:0000313" key="11">
    <source>
        <dbReference type="EMBL" id="KEO84385.1"/>
    </source>
</evidence>
<dbReference type="CDD" id="cd12173">
    <property type="entry name" value="PGDH_4"/>
    <property type="match status" value="1"/>
</dbReference>
<evidence type="ECO:0000256" key="9">
    <source>
        <dbReference type="RuleBase" id="RU363003"/>
    </source>
</evidence>
<dbReference type="SUPFAM" id="SSF55021">
    <property type="entry name" value="ACT-like"/>
    <property type="match status" value="1"/>
</dbReference>
<dbReference type="SUPFAM" id="SSF143548">
    <property type="entry name" value="Serine metabolism enzymes domain"/>
    <property type="match status" value="1"/>
</dbReference>
<dbReference type="GO" id="GO:0006564">
    <property type="term" value="P:L-serine biosynthetic process"/>
    <property type="evidence" value="ECO:0007669"/>
    <property type="project" value="UniProtKB-UniRule"/>
</dbReference>
<dbReference type="EC" id="1.1.1.95" evidence="9"/>
<dbReference type="GO" id="GO:0051287">
    <property type="term" value="F:NAD binding"/>
    <property type="evidence" value="ECO:0007669"/>
    <property type="project" value="UniProtKB-UniRule"/>
</dbReference>
<accession>A0A074LUT7</accession>
<comment type="pathway">
    <text evidence="2 9">Amino-acid biosynthesis; L-serine biosynthesis; L-serine from 3-phospho-D-glycerate: step 1/3.</text>
</comment>
<dbReference type="EMBL" id="JMIR01000004">
    <property type="protein sequence ID" value="KEO84385.1"/>
    <property type="molecule type" value="Genomic_DNA"/>
</dbReference>
<dbReference type="InterPro" id="IPR006236">
    <property type="entry name" value="PGDH"/>
</dbReference>
<gene>
    <name evidence="11" type="ORF">EL26_04585</name>
</gene>
<evidence type="ECO:0000256" key="6">
    <source>
        <dbReference type="ARBA" id="ARBA00023027"/>
    </source>
</evidence>
<dbReference type="InterPro" id="IPR029752">
    <property type="entry name" value="D-isomer_DH_CS1"/>
</dbReference>
<dbReference type="Gene3D" id="3.30.70.260">
    <property type="match status" value="1"/>
</dbReference>
<dbReference type="Gene3D" id="3.40.50.720">
    <property type="entry name" value="NAD(P)-binding Rossmann-like Domain"/>
    <property type="match status" value="2"/>
</dbReference>
<keyword evidence="5 9" id="KW-0560">Oxidoreductase</keyword>
<dbReference type="NCBIfam" id="TIGR01327">
    <property type="entry name" value="PGDH"/>
    <property type="match status" value="1"/>
</dbReference>